<dbReference type="InterPro" id="IPR036663">
    <property type="entry name" value="Fumarylacetoacetase_C_sf"/>
</dbReference>
<dbReference type="PANTHER" id="PTHR11820">
    <property type="entry name" value="ACYLPYRUVASE"/>
    <property type="match status" value="1"/>
</dbReference>
<feature type="domain" description="Fumarylacetoacetase-like C-terminal" evidence="3">
    <location>
        <begin position="76"/>
        <end position="281"/>
    </location>
</feature>
<dbReference type="GO" id="GO:0050163">
    <property type="term" value="F:oxaloacetate tautomerase activity"/>
    <property type="evidence" value="ECO:0007669"/>
    <property type="project" value="UniProtKB-ARBA"/>
</dbReference>
<evidence type="ECO:0000259" key="3">
    <source>
        <dbReference type="Pfam" id="PF01557"/>
    </source>
</evidence>
<dbReference type="AlphaFoldDB" id="A0A8H6KE26"/>
<dbReference type="GO" id="GO:0046872">
    <property type="term" value="F:metal ion binding"/>
    <property type="evidence" value="ECO:0007669"/>
    <property type="project" value="UniProtKB-KW"/>
</dbReference>
<name>A0A8H6KE26_9PEZI</name>
<proteinExistence type="inferred from homology"/>
<organism evidence="4 5">
    <name type="scientific">Colletotrichum musicola</name>
    <dbReference type="NCBI Taxonomy" id="2175873"/>
    <lineage>
        <taxon>Eukaryota</taxon>
        <taxon>Fungi</taxon>
        <taxon>Dikarya</taxon>
        <taxon>Ascomycota</taxon>
        <taxon>Pezizomycotina</taxon>
        <taxon>Sordariomycetes</taxon>
        <taxon>Hypocreomycetidae</taxon>
        <taxon>Glomerellales</taxon>
        <taxon>Glomerellaceae</taxon>
        <taxon>Colletotrichum</taxon>
        <taxon>Colletotrichum orchidearum species complex</taxon>
    </lineage>
</organism>
<dbReference type="Pfam" id="PF01557">
    <property type="entry name" value="FAA_hydrolase"/>
    <property type="match status" value="1"/>
</dbReference>
<dbReference type="FunFam" id="3.90.850.10:FF:000002">
    <property type="entry name" value="2-hydroxyhepta-2,4-diene-1,7-dioate isomerase"/>
    <property type="match status" value="1"/>
</dbReference>
<evidence type="ECO:0000256" key="2">
    <source>
        <dbReference type="ARBA" id="ARBA00022723"/>
    </source>
</evidence>
<dbReference type="Gene3D" id="3.90.850.10">
    <property type="entry name" value="Fumarylacetoacetase-like, C-terminal domain"/>
    <property type="match status" value="1"/>
</dbReference>
<evidence type="ECO:0000313" key="4">
    <source>
        <dbReference type="EMBL" id="KAF6829747.1"/>
    </source>
</evidence>
<evidence type="ECO:0000313" key="5">
    <source>
        <dbReference type="Proteomes" id="UP000639643"/>
    </source>
</evidence>
<protein>
    <submittedName>
        <fullName evidence="4">Fumarylacetoacetate hydrolase family protein</fullName>
    </submittedName>
</protein>
<dbReference type="SUPFAM" id="SSF56529">
    <property type="entry name" value="FAH"/>
    <property type="match status" value="1"/>
</dbReference>
<reference evidence="4" key="1">
    <citation type="journal article" date="2020" name="Phytopathology">
        <title>Genome Sequence Resources of Colletotrichum truncatum, C. plurivorum, C. musicola, and C. sojae: Four Species Pathogenic to Soybean (Glycine max).</title>
        <authorList>
            <person name="Rogerio F."/>
            <person name="Boufleur T.R."/>
            <person name="Ciampi-Guillardi M."/>
            <person name="Sukno S.A."/>
            <person name="Thon M.R."/>
            <person name="Massola Junior N.S."/>
            <person name="Baroncelli R."/>
        </authorList>
    </citation>
    <scope>NUCLEOTIDE SEQUENCE</scope>
    <source>
        <strain evidence="4">LFN0074</strain>
    </source>
</reference>
<keyword evidence="2" id="KW-0479">Metal-binding</keyword>
<dbReference type="GO" id="GO:0018773">
    <property type="term" value="F:acetylpyruvate hydrolase activity"/>
    <property type="evidence" value="ECO:0007669"/>
    <property type="project" value="TreeGrafter"/>
</dbReference>
<accession>A0A8H6KE26</accession>
<keyword evidence="5" id="KW-1185">Reference proteome</keyword>
<dbReference type="EMBL" id="WIGM01000302">
    <property type="protein sequence ID" value="KAF6829747.1"/>
    <property type="molecule type" value="Genomic_DNA"/>
</dbReference>
<dbReference type="Proteomes" id="UP000639643">
    <property type="component" value="Unassembled WGS sequence"/>
</dbReference>
<gene>
    <name evidence="4" type="ORF">CMUS01_08033</name>
</gene>
<sequence>MPFIIDKKTSPARMAFQALVRYEHDGQAHYGNLVRRSRSGYVVERLGGNIDEGFIHTSVRDTVTKLLCPLERTPMIICLGLNYAKYAERANLPIPAYPIVFTKPPDALAGPSDTINIHPDAQSHLDYEGELCVVIGRNARNVSEADALSHVLGYSAGNDLTARNFQVPDASGGQYSYSKSFDGFAPLGPAIWSPAVVPDPHALRYRTLVNGKVVQETGTSDMIWTVAQVVAHLSRGTTLRRGTVIMMGTPDGVGYSRGRFLQDGDVVEVEVDGLGKIENTISFEKK</sequence>
<keyword evidence="4" id="KW-0378">Hydrolase</keyword>
<comment type="similarity">
    <text evidence="1">Belongs to the FAH family.</text>
</comment>
<evidence type="ECO:0000256" key="1">
    <source>
        <dbReference type="ARBA" id="ARBA00010211"/>
    </source>
</evidence>
<dbReference type="PANTHER" id="PTHR11820:SF7">
    <property type="entry name" value="ACYLPYRUVASE FAHD1, MITOCHONDRIAL"/>
    <property type="match status" value="1"/>
</dbReference>
<dbReference type="InterPro" id="IPR011234">
    <property type="entry name" value="Fumarylacetoacetase-like_C"/>
</dbReference>
<dbReference type="GO" id="GO:0006107">
    <property type="term" value="P:oxaloacetate metabolic process"/>
    <property type="evidence" value="ECO:0007669"/>
    <property type="project" value="UniProtKB-ARBA"/>
</dbReference>
<comment type="caution">
    <text evidence="4">The sequence shown here is derived from an EMBL/GenBank/DDBJ whole genome shotgun (WGS) entry which is preliminary data.</text>
</comment>
<dbReference type="OrthoDB" id="411064at2759"/>